<evidence type="ECO:0000256" key="7">
    <source>
        <dbReference type="ARBA" id="ARBA00022737"/>
    </source>
</evidence>
<reference evidence="16" key="2">
    <citation type="submission" date="2022-03" db="EMBL/GenBank/DDBJ databases">
        <title>Draft title - Genomic analysis of global carrot germplasm unveils the trajectory of domestication and the origin of high carotenoid orange carrot.</title>
        <authorList>
            <person name="Iorizzo M."/>
            <person name="Ellison S."/>
            <person name="Senalik D."/>
            <person name="Macko-Podgorni A."/>
            <person name="Grzebelus D."/>
            <person name="Bostan H."/>
            <person name="Rolling W."/>
            <person name="Curaba J."/>
            <person name="Simon P."/>
        </authorList>
    </citation>
    <scope>NUCLEOTIDE SEQUENCE</scope>
    <source>
        <tissue evidence="16">Leaf</tissue>
    </source>
</reference>
<evidence type="ECO:0000256" key="10">
    <source>
        <dbReference type="ARBA" id="ARBA00022840"/>
    </source>
</evidence>
<evidence type="ECO:0000256" key="8">
    <source>
        <dbReference type="ARBA" id="ARBA00022741"/>
    </source>
</evidence>
<proteinExistence type="inferred from homology"/>
<feature type="domain" description="Disease resistance R13L4/SHOC-2-like LRR" evidence="14">
    <location>
        <begin position="563"/>
        <end position="839"/>
    </location>
</feature>
<sequence>MVDAIVSFAIEKLDDFLSRQVNTRVGVTDGVRWLKDELAYLQSSVRDAEARQELDHRIRQWINNIKEVANDAVIILERFSALEEDHAATKQGGMDRRLLSLICLCKKEASLYDIGKEIESLKRRVVEIKNRREEYGIANMLATLRGQQRKMSVLLRTTAIENQVDVVGFEDDFRALLAELMGEDSSLKIIAIHGMGGLGKTTLANKLYHSSELGHFKIRAKVCVSQEYNIGDVLRRIIRSFMGHDLDLWKMDEVDLLQHLRKLLDGGSYLVLIDDIWDLEAWEMIKKAFPDKKNGSRIIITTRNKNVAQRVDDRCLVHELRFLREDESWQLFCKRVEPAQNLEKLGKDMVGKCQGLPLAIVVLSGLLLHKKNYDDWSKVRDHIWRQLKGNSVEIQEILSLSYNDLSFQTRQCFLYLARFPEDQTFRVHKLKQIWIAEEFISEADEGDGIVMEDVAEDNLNELINRNMIQIVTLLWDGQVRECRVHDLVHDLAVQKAKEEKFLAIFDSSKQQPSSLLQGQPRHTINNGIGKYLESLGPSPDDLKLRSLALIYGTRRVELEEVKLVCMRFKYIKVLDMLSVSSRWIPEEIGDLVLLKFLGLMHGISEPLVIPPTIGKLKRLQTLCGSLSYEYKFPREICDLKELRHLNFLNFSQRLARGSLKIGNQQVKLQTLDIWYEDWIQVNTVNLTNLRTLVITDASIKGGAYNLDSISNLKSLQKFFLEFHTTPIPTIKPLSSCKRLKSIMFTGRINDPSELRFLPDSVMVLSLYGSEFTEDPMFILGSLPNLTGLDLDDVYVGQKMVCSPNSFQCLRLFELRNLPNLEEWQVEDGALPSLKGFELEYCDKLKIIPEQVKCVPPIPAIYYN</sequence>
<keyword evidence="7" id="KW-0677">Repeat</keyword>
<dbReference type="OrthoDB" id="3027644at2759"/>
<dbReference type="Pfam" id="PF23559">
    <property type="entry name" value="WHD_DRP"/>
    <property type="match status" value="1"/>
</dbReference>
<evidence type="ECO:0000313" key="15">
    <source>
        <dbReference type="EMBL" id="KZM97902.1"/>
    </source>
</evidence>
<dbReference type="GO" id="GO:0051607">
    <property type="term" value="P:defense response to virus"/>
    <property type="evidence" value="ECO:0007669"/>
    <property type="project" value="UniProtKB-ARBA"/>
</dbReference>
<dbReference type="EMBL" id="LNRQ01000004">
    <property type="protein sequence ID" value="KZM97902.1"/>
    <property type="molecule type" value="Genomic_DNA"/>
</dbReference>
<feature type="domain" description="Disease resistance N-terminal" evidence="12">
    <location>
        <begin position="5"/>
        <end position="88"/>
    </location>
</feature>
<dbReference type="InterPro" id="IPR044974">
    <property type="entry name" value="Disease_R_plants"/>
</dbReference>
<dbReference type="InterPro" id="IPR058922">
    <property type="entry name" value="WHD_DRP"/>
</dbReference>
<keyword evidence="8" id="KW-0547">Nucleotide-binding</keyword>
<evidence type="ECO:0000259" key="12">
    <source>
        <dbReference type="Pfam" id="PF18052"/>
    </source>
</evidence>
<feature type="domain" description="NB-ARC" evidence="11">
    <location>
        <begin position="170"/>
        <end position="339"/>
    </location>
</feature>
<dbReference type="InterPro" id="IPR055414">
    <property type="entry name" value="LRR_R13L4/SHOC2-like"/>
</dbReference>
<evidence type="ECO:0000256" key="4">
    <source>
        <dbReference type="ARBA" id="ARBA00022490"/>
    </source>
</evidence>
<dbReference type="GO" id="GO:0043531">
    <property type="term" value="F:ADP binding"/>
    <property type="evidence" value="ECO:0007669"/>
    <property type="project" value="InterPro"/>
</dbReference>
<dbReference type="AlphaFoldDB" id="A0A162A965"/>
<dbReference type="Pfam" id="PF00931">
    <property type="entry name" value="NB-ARC"/>
    <property type="match status" value="1"/>
</dbReference>
<dbReference type="Proteomes" id="UP000077755">
    <property type="component" value="Chromosome 4"/>
</dbReference>
<dbReference type="CDD" id="cd14798">
    <property type="entry name" value="RX-CC_like"/>
    <property type="match status" value="1"/>
</dbReference>
<keyword evidence="10" id="KW-0067">ATP-binding</keyword>
<dbReference type="OMA" id="CICQKEA"/>
<keyword evidence="9" id="KW-0611">Plant defense</keyword>
<dbReference type="FunFam" id="1.10.10.10:FF:000322">
    <property type="entry name" value="Probable disease resistance protein At1g63360"/>
    <property type="match status" value="1"/>
</dbReference>
<comment type="function">
    <text evidence="1">Confers resistance to late blight (Phytophthora infestans) races carrying the avirulence gene Avr1. Resistance proteins guard the plant against pathogens that contain an appropriate avirulence protein via an indirect interaction with this avirulence protein. That triggers a defense system including the hypersensitive response, which restricts the pathogen growth.</text>
</comment>
<feature type="domain" description="Disease resistance protein winged helix" evidence="13">
    <location>
        <begin position="419"/>
        <end position="492"/>
    </location>
</feature>
<dbReference type="PRINTS" id="PR00364">
    <property type="entry name" value="DISEASERSIST"/>
</dbReference>
<dbReference type="Gene3D" id="1.10.8.430">
    <property type="entry name" value="Helical domain of apoptotic protease-activating factors"/>
    <property type="match status" value="1"/>
</dbReference>
<evidence type="ECO:0000256" key="9">
    <source>
        <dbReference type="ARBA" id="ARBA00022821"/>
    </source>
</evidence>
<dbReference type="InterPro" id="IPR041118">
    <property type="entry name" value="Rx_N"/>
</dbReference>
<keyword evidence="4" id="KW-0963">Cytoplasm</keyword>
<gene>
    <name evidence="15" type="ORF">DCAR_014736</name>
    <name evidence="16" type="ORF">DCAR_0416153</name>
</gene>
<name>A0A162A965_DAUCS</name>
<evidence type="ECO:0000256" key="3">
    <source>
        <dbReference type="ARBA" id="ARBA00008894"/>
    </source>
</evidence>
<dbReference type="Pfam" id="PF23598">
    <property type="entry name" value="LRR_14"/>
    <property type="match status" value="1"/>
</dbReference>
<dbReference type="Gene3D" id="1.20.5.4130">
    <property type="match status" value="1"/>
</dbReference>
<evidence type="ECO:0000256" key="2">
    <source>
        <dbReference type="ARBA" id="ARBA00004496"/>
    </source>
</evidence>
<evidence type="ECO:0000259" key="11">
    <source>
        <dbReference type="Pfam" id="PF00931"/>
    </source>
</evidence>
<dbReference type="InterPro" id="IPR002182">
    <property type="entry name" value="NB-ARC"/>
</dbReference>
<keyword evidence="5" id="KW-0433">Leucine-rich repeat</keyword>
<dbReference type="FunFam" id="3.40.50.300:FF:001091">
    <property type="entry name" value="Probable disease resistance protein At1g61300"/>
    <property type="match status" value="1"/>
</dbReference>
<dbReference type="InterPro" id="IPR042197">
    <property type="entry name" value="Apaf_helical"/>
</dbReference>
<evidence type="ECO:0000256" key="6">
    <source>
        <dbReference type="ARBA" id="ARBA00022667"/>
    </source>
</evidence>
<evidence type="ECO:0008006" key="18">
    <source>
        <dbReference type="Google" id="ProtNLM"/>
    </source>
</evidence>
<comment type="subcellular location">
    <subcellularLocation>
        <location evidence="2">Cytoplasm</location>
    </subcellularLocation>
</comment>
<evidence type="ECO:0000256" key="1">
    <source>
        <dbReference type="ARBA" id="ARBA00002074"/>
    </source>
</evidence>
<dbReference type="SUPFAM" id="SSF52058">
    <property type="entry name" value="L domain-like"/>
    <property type="match status" value="1"/>
</dbReference>
<dbReference type="InterPro" id="IPR027417">
    <property type="entry name" value="P-loop_NTPase"/>
</dbReference>
<evidence type="ECO:0000256" key="5">
    <source>
        <dbReference type="ARBA" id="ARBA00022614"/>
    </source>
</evidence>
<evidence type="ECO:0000313" key="16">
    <source>
        <dbReference type="EMBL" id="WOG96816.1"/>
    </source>
</evidence>
<keyword evidence="17" id="KW-1185">Reference proteome</keyword>
<dbReference type="Gene3D" id="3.40.50.300">
    <property type="entry name" value="P-loop containing nucleotide triphosphate hydrolases"/>
    <property type="match status" value="1"/>
</dbReference>
<dbReference type="GO" id="GO:0009626">
    <property type="term" value="P:plant-type hypersensitive response"/>
    <property type="evidence" value="ECO:0007669"/>
    <property type="project" value="UniProtKB-KW"/>
</dbReference>
<dbReference type="SUPFAM" id="SSF52540">
    <property type="entry name" value="P-loop containing nucleoside triphosphate hydrolases"/>
    <property type="match status" value="1"/>
</dbReference>
<dbReference type="EMBL" id="CP093346">
    <property type="protein sequence ID" value="WOG96816.1"/>
    <property type="molecule type" value="Genomic_DNA"/>
</dbReference>
<dbReference type="InterPro" id="IPR038005">
    <property type="entry name" value="RX-like_CC"/>
</dbReference>
<accession>A0A162A965</accession>
<dbReference type="InterPro" id="IPR036388">
    <property type="entry name" value="WH-like_DNA-bd_sf"/>
</dbReference>
<evidence type="ECO:0000259" key="13">
    <source>
        <dbReference type="Pfam" id="PF23559"/>
    </source>
</evidence>
<dbReference type="PANTHER" id="PTHR23155">
    <property type="entry name" value="DISEASE RESISTANCE PROTEIN RP"/>
    <property type="match status" value="1"/>
</dbReference>
<dbReference type="InterPro" id="IPR032675">
    <property type="entry name" value="LRR_dom_sf"/>
</dbReference>
<evidence type="ECO:0000259" key="14">
    <source>
        <dbReference type="Pfam" id="PF23598"/>
    </source>
</evidence>
<organism evidence="15">
    <name type="scientific">Daucus carota subsp. sativus</name>
    <name type="common">Carrot</name>
    <dbReference type="NCBI Taxonomy" id="79200"/>
    <lineage>
        <taxon>Eukaryota</taxon>
        <taxon>Viridiplantae</taxon>
        <taxon>Streptophyta</taxon>
        <taxon>Embryophyta</taxon>
        <taxon>Tracheophyta</taxon>
        <taxon>Spermatophyta</taxon>
        <taxon>Magnoliopsida</taxon>
        <taxon>eudicotyledons</taxon>
        <taxon>Gunneridae</taxon>
        <taxon>Pentapetalae</taxon>
        <taxon>asterids</taxon>
        <taxon>campanulids</taxon>
        <taxon>Apiales</taxon>
        <taxon>Apiaceae</taxon>
        <taxon>Apioideae</taxon>
        <taxon>Scandiceae</taxon>
        <taxon>Daucinae</taxon>
        <taxon>Daucus</taxon>
        <taxon>Daucus sect. Daucus</taxon>
    </lineage>
</organism>
<dbReference type="Gene3D" id="1.10.10.10">
    <property type="entry name" value="Winged helix-like DNA-binding domain superfamily/Winged helix DNA-binding domain"/>
    <property type="match status" value="1"/>
</dbReference>
<dbReference type="KEGG" id="dcr:108215797"/>
<protein>
    <recommendedName>
        <fullName evidence="18">AAA+ ATPase domain-containing protein</fullName>
    </recommendedName>
</protein>
<dbReference type="Gene3D" id="3.80.10.10">
    <property type="entry name" value="Ribonuclease Inhibitor"/>
    <property type="match status" value="1"/>
</dbReference>
<dbReference type="Gramene" id="KZM97902">
    <property type="protein sequence ID" value="KZM97902"/>
    <property type="gene ID" value="DCAR_014736"/>
</dbReference>
<comment type="similarity">
    <text evidence="3">Belongs to the disease resistance NB-LRR family.</text>
</comment>
<dbReference type="PANTHER" id="PTHR23155:SF1152">
    <property type="entry name" value="AAA+ ATPASE DOMAIN-CONTAINING PROTEIN"/>
    <property type="match status" value="1"/>
</dbReference>
<dbReference type="GO" id="GO:0005524">
    <property type="term" value="F:ATP binding"/>
    <property type="evidence" value="ECO:0007669"/>
    <property type="project" value="UniProtKB-KW"/>
</dbReference>
<evidence type="ECO:0000313" key="17">
    <source>
        <dbReference type="Proteomes" id="UP000077755"/>
    </source>
</evidence>
<reference evidence="15" key="1">
    <citation type="journal article" date="2016" name="Nat. Genet.">
        <title>A high-quality carrot genome assembly provides new insights into carotenoid accumulation and asterid genome evolution.</title>
        <authorList>
            <person name="Iorizzo M."/>
            <person name="Ellison S."/>
            <person name="Senalik D."/>
            <person name="Zeng P."/>
            <person name="Satapoomin P."/>
            <person name="Huang J."/>
            <person name="Bowman M."/>
            <person name="Iovene M."/>
            <person name="Sanseverino W."/>
            <person name="Cavagnaro P."/>
            <person name="Yildiz M."/>
            <person name="Macko-Podgorni A."/>
            <person name="Moranska E."/>
            <person name="Grzebelus E."/>
            <person name="Grzebelus D."/>
            <person name="Ashrafi H."/>
            <person name="Zheng Z."/>
            <person name="Cheng S."/>
            <person name="Spooner D."/>
            <person name="Van Deynze A."/>
            <person name="Simon P."/>
        </authorList>
    </citation>
    <scope>NUCLEOTIDE SEQUENCE [LARGE SCALE GENOMIC DNA]</scope>
    <source>
        <tissue evidence="15">Leaf</tissue>
    </source>
</reference>
<keyword evidence="6" id="KW-0381">Hypersensitive response</keyword>
<dbReference type="Pfam" id="PF18052">
    <property type="entry name" value="Rx_N"/>
    <property type="match status" value="1"/>
</dbReference>